<reference evidence="2" key="1">
    <citation type="submission" date="2022-12" db="EMBL/GenBank/DDBJ databases">
        <title>Clostridium sp. nov., isolated from industrial wastewater.</title>
        <authorList>
            <person name="Jiayan W."/>
        </authorList>
    </citation>
    <scope>NUCLEOTIDE SEQUENCE</scope>
    <source>
        <strain evidence="2">ZC22-4</strain>
    </source>
</reference>
<evidence type="ECO:0000313" key="2">
    <source>
        <dbReference type="EMBL" id="MCY6960059.1"/>
    </source>
</evidence>
<feature type="transmembrane region" description="Helical" evidence="1">
    <location>
        <begin position="32"/>
        <end position="50"/>
    </location>
</feature>
<keyword evidence="1" id="KW-0472">Membrane</keyword>
<dbReference type="RefSeq" id="WP_268062495.1">
    <property type="nucleotide sequence ID" value="NZ_JAPQFJ010000019.1"/>
</dbReference>
<keyword evidence="1" id="KW-1133">Transmembrane helix</keyword>
<organism evidence="2 3">
    <name type="scientific">Clostridium brassicae</name>
    <dbReference type="NCBI Taxonomy" id="2999072"/>
    <lineage>
        <taxon>Bacteria</taxon>
        <taxon>Bacillati</taxon>
        <taxon>Bacillota</taxon>
        <taxon>Clostridia</taxon>
        <taxon>Eubacteriales</taxon>
        <taxon>Clostridiaceae</taxon>
        <taxon>Clostridium</taxon>
    </lineage>
</organism>
<feature type="transmembrane region" description="Helical" evidence="1">
    <location>
        <begin position="56"/>
        <end position="75"/>
    </location>
</feature>
<protein>
    <recommendedName>
        <fullName evidence="4">DUF4491 family protein</fullName>
    </recommendedName>
</protein>
<name>A0ABT4DCL9_9CLOT</name>
<evidence type="ECO:0008006" key="4">
    <source>
        <dbReference type="Google" id="ProtNLM"/>
    </source>
</evidence>
<evidence type="ECO:0000313" key="3">
    <source>
        <dbReference type="Proteomes" id="UP001144612"/>
    </source>
</evidence>
<evidence type="ECO:0000256" key="1">
    <source>
        <dbReference type="SAM" id="Phobius"/>
    </source>
</evidence>
<feature type="transmembrane region" description="Helical" evidence="1">
    <location>
        <begin position="6"/>
        <end position="25"/>
    </location>
</feature>
<keyword evidence="1" id="KW-0812">Transmembrane</keyword>
<gene>
    <name evidence="2" type="ORF">OW729_15675</name>
</gene>
<comment type="caution">
    <text evidence="2">The sequence shown here is derived from an EMBL/GenBank/DDBJ whole genome shotgun (WGS) entry which is preliminary data.</text>
</comment>
<sequence>MYRIFYFVAFVTIILAGVKISNVITTKFKINRWILAFAAPLTILVPLIVFKSISPWVLNILIAIFSIESIMFFEITRDIMAKHEKEAIRYRNKPRKK</sequence>
<keyword evidence="3" id="KW-1185">Reference proteome</keyword>
<dbReference type="Proteomes" id="UP001144612">
    <property type="component" value="Unassembled WGS sequence"/>
</dbReference>
<dbReference type="EMBL" id="JAPQFJ010000019">
    <property type="protein sequence ID" value="MCY6960059.1"/>
    <property type="molecule type" value="Genomic_DNA"/>
</dbReference>
<proteinExistence type="predicted"/>
<accession>A0ABT4DCL9</accession>